<dbReference type="InterPro" id="IPR024438">
    <property type="entry name" value="Staygreen"/>
</dbReference>
<dbReference type="AlphaFoldDB" id="A0A498JYG1"/>
<dbReference type="Proteomes" id="UP000290289">
    <property type="component" value="Chromosome 5"/>
</dbReference>
<evidence type="ECO:0000256" key="1">
    <source>
        <dbReference type="ARBA" id="ARBA00009234"/>
    </source>
</evidence>
<dbReference type="PANTHER" id="PTHR31750:SF18">
    <property type="entry name" value="MAGNESIUM DECHELATASE SGRL, CHLOROPLASTIC"/>
    <property type="match status" value="1"/>
</dbReference>
<comment type="caution">
    <text evidence="4">The sequence shown here is derived from an EMBL/GenBank/DDBJ whole genome shotgun (WGS) entry which is preliminary data.</text>
</comment>
<keyword evidence="5" id="KW-1185">Reference proteome</keyword>
<feature type="transmembrane region" description="Helical" evidence="2">
    <location>
        <begin position="275"/>
        <end position="295"/>
    </location>
</feature>
<protein>
    <recommendedName>
        <fullName evidence="3">Staygreen protein domain-containing protein</fullName>
    </recommendedName>
</protein>
<feature type="domain" description="Staygreen protein" evidence="3">
    <location>
        <begin position="61"/>
        <end position="209"/>
    </location>
</feature>
<keyword evidence="2" id="KW-0812">Transmembrane</keyword>
<organism evidence="4 5">
    <name type="scientific">Malus domestica</name>
    <name type="common">Apple</name>
    <name type="synonym">Pyrus malus</name>
    <dbReference type="NCBI Taxonomy" id="3750"/>
    <lineage>
        <taxon>Eukaryota</taxon>
        <taxon>Viridiplantae</taxon>
        <taxon>Streptophyta</taxon>
        <taxon>Embryophyta</taxon>
        <taxon>Tracheophyta</taxon>
        <taxon>Spermatophyta</taxon>
        <taxon>Magnoliopsida</taxon>
        <taxon>eudicotyledons</taxon>
        <taxon>Gunneridae</taxon>
        <taxon>Pentapetalae</taxon>
        <taxon>rosids</taxon>
        <taxon>fabids</taxon>
        <taxon>Rosales</taxon>
        <taxon>Rosaceae</taxon>
        <taxon>Amygdaloideae</taxon>
        <taxon>Maleae</taxon>
        <taxon>Malus</taxon>
    </lineage>
</organism>
<accession>A0A498JYG1</accession>
<evidence type="ECO:0000256" key="2">
    <source>
        <dbReference type="SAM" id="Phobius"/>
    </source>
</evidence>
<keyword evidence="2" id="KW-0472">Membrane</keyword>
<dbReference type="Pfam" id="PF12638">
    <property type="entry name" value="Staygreen"/>
    <property type="match status" value="1"/>
</dbReference>
<name>A0A498JYG1_MALDO</name>
<comment type="similarity">
    <text evidence="1">Belongs to the staygreen family.</text>
</comment>
<proteinExistence type="inferred from homology"/>
<evidence type="ECO:0000259" key="3">
    <source>
        <dbReference type="Pfam" id="PF12638"/>
    </source>
</evidence>
<dbReference type="EMBL" id="RDQH01000331">
    <property type="protein sequence ID" value="RXI00008.1"/>
    <property type="molecule type" value="Genomic_DNA"/>
</dbReference>
<evidence type="ECO:0000313" key="5">
    <source>
        <dbReference type="Proteomes" id="UP000290289"/>
    </source>
</evidence>
<sequence>MATHCAYYVFPPSPLRTLNKTTTFVSPKKPNKSVLLSSISNNTDSYNAFVSEAASLLGPARFEASKLKVEFMGEEMNNYVGITPRTYILSHCDFTANLTLKISNVINLDQLKGWYSKDDVVAEWKKVNGEMCLHIHCYVSGPNMLNLAAEFRYHIFSKEMPLVLKAVLHGDSLLFREHPELPNALVRVYFHSSLKKYNRIECWGPLKDAVEGRQGDHTKRIAARTDSSHPRDKWGTPKSIFQALRLQQPMPEEEKDSKKPHSYCNYAYVCLHAKYSVGIILLSQISMFLLLWFYIGGSLFNRKTNEKGLKTLSFNDKDKIKGKVNSTRIDFLV</sequence>
<reference evidence="4 5" key="1">
    <citation type="submission" date="2018-10" db="EMBL/GenBank/DDBJ databases">
        <title>A high-quality apple genome assembly.</title>
        <authorList>
            <person name="Hu J."/>
        </authorList>
    </citation>
    <scope>NUCLEOTIDE SEQUENCE [LARGE SCALE GENOMIC DNA]</scope>
    <source>
        <strain evidence="5">cv. HFTH1</strain>
        <tissue evidence="4">Young leaf</tissue>
    </source>
</reference>
<dbReference type="STRING" id="3750.A0A498JYG1"/>
<dbReference type="PANTHER" id="PTHR31750">
    <property type="entry name" value="PROTEIN STAY-GREEN 1, CHLOROPLASTIC-RELATED"/>
    <property type="match status" value="1"/>
</dbReference>
<evidence type="ECO:0000313" key="4">
    <source>
        <dbReference type="EMBL" id="RXI00008.1"/>
    </source>
</evidence>
<keyword evidence="2" id="KW-1133">Transmembrane helix</keyword>
<gene>
    <name evidence="4" type="ORF">DVH24_030498</name>
</gene>